<keyword evidence="2" id="KW-1185">Reference proteome</keyword>
<evidence type="ECO:0000313" key="1">
    <source>
        <dbReference type="EMBL" id="KAK5628740.1"/>
    </source>
</evidence>
<accession>A0AAN7UA92</accession>
<dbReference type="AlphaFoldDB" id="A0AAN7UA92"/>
<gene>
    <name evidence="1" type="ORF">RRF57_004454</name>
</gene>
<evidence type="ECO:0000313" key="2">
    <source>
        <dbReference type="Proteomes" id="UP001305414"/>
    </source>
</evidence>
<name>A0AAN7UA92_9PEZI</name>
<protein>
    <submittedName>
        <fullName evidence="1">Uncharacterized protein</fullName>
    </submittedName>
</protein>
<organism evidence="1 2">
    <name type="scientific">Xylaria bambusicola</name>
    <dbReference type="NCBI Taxonomy" id="326684"/>
    <lineage>
        <taxon>Eukaryota</taxon>
        <taxon>Fungi</taxon>
        <taxon>Dikarya</taxon>
        <taxon>Ascomycota</taxon>
        <taxon>Pezizomycotina</taxon>
        <taxon>Sordariomycetes</taxon>
        <taxon>Xylariomycetidae</taxon>
        <taxon>Xylariales</taxon>
        <taxon>Xylariaceae</taxon>
        <taxon>Xylaria</taxon>
    </lineage>
</organism>
<comment type="caution">
    <text evidence="1">The sequence shown here is derived from an EMBL/GenBank/DDBJ whole genome shotgun (WGS) entry which is preliminary data.</text>
</comment>
<dbReference type="Proteomes" id="UP001305414">
    <property type="component" value="Unassembled WGS sequence"/>
</dbReference>
<dbReference type="EMBL" id="JAWHQM010000009">
    <property type="protein sequence ID" value="KAK5628740.1"/>
    <property type="molecule type" value="Genomic_DNA"/>
</dbReference>
<proteinExistence type="predicted"/>
<reference evidence="1 2" key="1">
    <citation type="submission" date="2023-10" db="EMBL/GenBank/DDBJ databases">
        <title>Draft genome sequence of Xylaria bambusicola isolate GMP-LS, the root and basal stem rot pathogen of sugarcane in Indonesia.</title>
        <authorList>
            <person name="Selvaraj P."/>
            <person name="Muralishankar V."/>
            <person name="Muruganantham S."/>
            <person name="Sp S."/>
            <person name="Haryani S."/>
            <person name="Lau K.J.X."/>
            <person name="Naqvi N.I."/>
        </authorList>
    </citation>
    <scope>NUCLEOTIDE SEQUENCE [LARGE SCALE GENOMIC DNA]</scope>
    <source>
        <strain evidence="1">GMP-LS</strain>
    </source>
</reference>
<sequence length="114" mass="12314">MTRCGEQHSAAVSPNISVPPYAVPAVAKAKKNPGAPFKKAPEPHCLYARSTVGRGSVRTPPARMQIAVAMKTPITMSLRIPKRFSASAYHYSSLESVITLSDKQTGIEELFMLS</sequence>